<comment type="caution">
    <text evidence="1">The sequence shown here is derived from an EMBL/GenBank/DDBJ whole genome shotgun (WGS) entry which is preliminary data.</text>
</comment>
<dbReference type="EMBL" id="CM023480">
    <property type="protein sequence ID" value="KAH7970567.1"/>
    <property type="molecule type" value="Genomic_DNA"/>
</dbReference>
<evidence type="ECO:0000313" key="1">
    <source>
        <dbReference type="EMBL" id="KAH7970567.1"/>
    </source>
</evidence>
<organism evidence="1 2">
    <name type="scientific">Dermacentor silvarum</name>
    <name type="common">Tick</name>
    <dbReference type="NCBI Taxonomy" id="543639"/>
    <lineage>
        <taxon>Eukaryota</taxon>
        <taxon>Metazoa</taxon>
        <taxon>Ecdysozoa</taxon>
        <taxon>Arthropoda</taxon>
        <taxon>Chelicerata</taxon>
        <taxon>Arachnida</taxon>
        <taxon>Acari</taxon>
        <taxon>Parasitiformes</taxon>
        <taxon>Ixodida</taxon>
        <taxon>Ixodoidea</taxon>
        <taxon>Ixodidae</taxon>
        <taxon>Rhipicephalinae</taxon>
        <taxon>Dermacentor</taxon>
    </lineage>
</organism>
<sequence length="367" mass="40444">MDVQVAGQYISPEEVTAQSGWLTAGSHRSKRGTDNSTPTDASSQVPSNRPRSRARQPVNAQVLKAGRMPPLPTEDIKIVIRPKGTLHIAKISSRVVTAAILQAAKLTTEESLKETVCPNTQHNFVVGSTPHSDHVDRSATAPRYSHVRYIRSKLTFDISVAASDTIWTFVATQTTRYAGAAVPRRLEVRDFKQSQTPAATPIAQNAPAPSQEAPTTPAPKKRALQDGATGQVRAEVKDMLISLQTTMSTFQHALDSIQHTLIGIVQRVTNLDNHILTPPSHCAPVCDPSVTPMATSTITVDDNTVDEQLHRPSTWKLLKRRLDCTTTRTAQQDQLQKLLYTETLKQRVLDYLCTRYITRGQVSPHRN</sequence>
<proteinExistence type="predicted"/>
<reference evidence="1" key="1">
    <citation type="submission" date="2020-05" db="EMBL/GenBank/DDBJ databases">
        <title>Large-scale comparative analyses of tick genomes elucidate their genetic diversity and vector capacities.</title>
        <authorList>
            <person name="Jia N."/>
            <person name="Wang J."/>
            <person name="Shi W."/>
            <person name="Du L."/>
            <person name="Sun Y."/>
            <person name="Zhan W."/>
            <person name="Jiang J."/>
            <person name="Wang Q."/>
            <person name="Zhang B."/>
            <person name="Ji P."/>
            <person name="Sakyi L.B."/>
            <person name="Cui X."/>
            <person name="Yuan T."/>
            <person name="Jiang B."/>
            <person name="Yang W."/>
            <person name="Lam T.T.-Y."/>
            <person name="Chang Q."/>
            <person name="Ding S."/>
            <person name="Wang X."/>
            <person name="Zhu J."/>
            <person name="Ruan X."/>
            <person name="Zhao L."/>
            <person name="Wei J."/>
            <person name="Que T."/>
            <person name="Du C."/>
            <person name="Cheng J."/>
            <person name="Dai P."/>
            <person name="Han X."/>
            <person name="Huang E."/>
            <person name="Gao Y."/>
            <person name="Liu J."/>
            <person name="Shao H."/>
            <person name="Ye R."/>
            <person name="Li L."/>
            <person name="Wei W."/>
            <person name="Wang X."/>
            <person name="Wang C."/>
            <person name="Yang T."/>
            <person name="Huo Q."/>
            <person name="Li W."/>
            <person name="Guo W."/>
            <person name="Chen H."/>
            <person name="Zhou L."/>
            <person name="Ni X."/>
            <person name="Tian J."/>
            <person name="Zhou Y."/>
            <person name="Sheng Y."/>
            <person name="Liu T."/>
            <person name="Pan Y."/>
            <person name="Xia L."/>
            <person name="Li J."/>
            <person name="Zhao F."/>
            <person name="Cao W."/>
        </authorList>
    </citation>
    <scope>NUCLEOTIDE SEQUENCE</scope>
    <source>
        <strain evidence="1">Dsil-2018</strain>
    </source>
</reference>
<name>A0ACB8DIM7_DERSI</name>
<gene>
    <name evidence="1" type="ORF">HPB49_010595</name>
</gene>
<accession>A0ACB8DIM7</accession>
<dbReference type="Proteomes" id="UP000821865">
    <property type="component" value="Chromosome 11"/>
</dbReference>
<keyword evidence="2" id="KW-1185">Reference proteome</keyword>
<protein>
    <submittedName>
        <fullName evidence="1">Uncharacterized protein</fullName>
    </submittedName>
</protein>
<evidence type="ECO:0000313" key="2">
    <source>
        <dbReference type="Proteomes" id="UP000821865"/>
    </source>
</evidence>